<protein>
    <recommendedName>
        <fullName evidence="3">Spore coat protein U-like protein</fullName>
    </recommendedName>
</protein>
<gene>
    <name evidence="1" type="ORF">DFP80_108224</name>
</gene>
<organism evidence="1 2">
    <name type="scientific">Marinomonas rhizomae</name>
    <dbReference type="NCBI Taxonomy" id="491948"/>
    <lineage>
        <taxon>Bacteria</taxon>
        <taxon>Pseudomonadati</taxon>
        <taxon>Pseudomonadota</taxon>
        <taxon>Gammaproteobacteria</taxon>
        <taxon>Oceanospirillales</taxon>
        <taxon>Oceanospirillaceae</taxon>
        <taxon>Marinomonas</taxon>
    </lineage>
</organism>
<sequence length="155" mass="17263">MKRMGVLFFACTFDAFCSSDIDLTLVGYIPSKCEFTALDNNLIISSKGYASTELVIDCNSPMRVSMQSENGGLSYQHSTQINSYNLTWSIDSLRGSETYSSHLLRTIQYINVGDILFKSMAKLQLELVEPLVYAGNYKDVIRIEMTPSAISGGVW</sequence>
<keyword evidence="2" id="KW-1185">Reference proteome</keyword>
<reference evidence="1 2" key="1">
    <citation type="submission" date="2018-06" db="EMBL/GenBank/DDBJ databases">
        <title>Genomic Encyclopedia of Type Strains, Phase III (KMG-III): the genomes of soil and plant-associated and newly described type strains.</title>
        <authorList>
            <person name="Whitman W."/>
        </authorList>
    </citation>
    <scope>NUCLEOTIDE SEQUENCE [LARGE SCALE GENOMIC DNA]</scope>
    <source>
        <strain evidence="1 2">CECT 7377</strain>
    </source>
</reference>
<dbReference type="EMBL" id="QNSE01000008">
    <property type="protein sequence ID" value="RBP82577.1"/>
    <property type="molecule type" value="Genomic_DNA"/>
</dbReference>
<dbReference type="RefSeq" id="WP_241560230.1">
    <property type="nucleotide sequence ID" value="NZ_QNSE01000008.1"/>
</dbReference>
<evidence type="ECO:0000313" key="1">
    <source>
        <dbReference type="EMBL" id="RBP82577.1"/>
    </source>
</evidence>
<evidence type="ECO:0000313" key="2">
    <source>
        <dbReference type="Proteomes" id="UP000252792"/>
    </source>
</evidence>
<dbReference type="AlphaFoldDB" id="A0A366J6T7"/>
<proteinExistence type="predicted"/>
<accession>A0A366J6T7</accession>
<comment type="caution">
    <text evidence="1">The sequence shown here is derived from an EMBL/GenBank/DDBJ whole genome shotgun (WGS) entry which is preliminary data.</text>
</comment>
<name>A0A366J6T7_9GAMM</name>
<dbReference type="Proteomes" id="UP000252792">
    <property type="component" value="Unassembled WGS sequence"/>
</dbReference>
<evidence type="ECO:0008006" key="3">
    <source>
        <dbReference type="Google" id="ProtNLM"/>
    </source>
</evidence>